<organism evidence="1 2">
    <name type="scientific">Cyprinus carpio carpio</name>
    <dbReference type="NCBI Taxonomy" id="630221"/>
    <lineage>
        <taxon>Eukaryota</taxon>
        <taxon>Metazoa</taxon>
        <taxon>Chordata</taxon>
        <taxon>Craniata</taxon>
        <taxon>Vertebrata</taxon>
        <taxon>Euteleostomi</taxon>
        <taxon>Actinopterygii</taxon>
        <taxon>Neopterygii</taxon>
        <taxon>Teleostei</taxon>
        <taxon>Ostariophysi</taxon>
        <taxon>Cypriniformes</taxon>
        <taxon>Cyprinidae</taxon>
        <taxon>Cyprininae</taxon>
        <taxon>Cyprinus</taxon>
    </lineage>
</organism>
<keyword evidence="2" id="KW-1185">Reference proteome</keyword>
<name>A0A9J8CJ51_CYPCA</name>
<reference evidence="1" key="2">
    <citation type="submission" date="2025-09" db="UniProtKB">
        <authorList>
            <consortium name="Ensembl"/>
        </authorList>
    </citation>
    <scope>IDENTIFICATION</scope>
</reference>
<dbReference type="Proteomes" id="UP001108240">
    <property type="component" value="Unplaced"/>
</dbReference>
<evidence type="ECO:0000313" key="1">
    <source>
        <dbReference type="Ensembl" id="ENSCCRP00000170057.1"/>
    </source>
</evidence>
<dbReference type="AlphaFoldDB" id="A0A9J8CJ51"/>
<protein>
    <submittedName>
        <fullName evidence="1">Uncharacterized protein</fullName>
    </submittedName>
</protein>
<proteinExistence type="predicted"/>
<accession>A0A9J8CJ51</accession>
<dbReference type="Ensembl" id="ENSCCRT00000185198.1">
    <property type="protein sequence ID" value="ENSCCRP00000170057.1"/>
    <property type="gene ID" value="ENSCCRG00000078112.1"/>
</dbReference>
<reference evidence="1" key="1">
    <citation type="submission" date="2025-08" db="UniProtKB">
        <authorList>
            <consortium name="Ensembl"/>
        </authorList>
    </citation>
    <scope>IDENTIFICATION</scope>
</reference>
<evidence type="ECO:0000313" key="2">
    <source>
        <dbReference type="Proteomes" id="UP001108240"/>
    </source>
</evidence>
<sequence>IEVSRTLREALPCTALCLGLQISLSHSRCIQQVLSYALPNILGWTVEISSIHIFPSPSHTYLFIYKSQH</sequence>